<dbReference type="KEGG" id="upl:DSM104440_00120"/>
<dbReference type="EMBL" id="CP053073">
    <property type="protein sequence ID" value="QJR13337.1"/>
    <property type="molecule type" value="Genomic_DNA"/>
</dbReference>
<dbReference type="AlphaFoldDB" id="A0A6M4H614"/>
<evidence type="ECO:0000313" key="1">
    <source>
        <dbReference type="EMBL" id="QJR13337.1"/>
    </source>
</evidence>
<evidence type="ECO:0000313" key="2">
    <source>
        <dbReference type="Proteomes" id="UP000503096"/>
    </source>
</evidence>
<dbReference type="Proteomes" id="UP000503096">
    <property type="component" value="Chromosome"/>
</dbReference>
<keyword evidence="2" id="KW-1185">Reference proteome</keyword>
<proteinExistence type="predicted"/>
<accession>A0A6M4H614</accession>
<dbReference type="InParanoid" id="A0A6M4H614"/>
<reference evidence="1 2" key="1">
    <citation type="submission" date="2020-04" db="EMBL/GenBank/DDBJ databases">
        <title>Usitatibacter rugosus gen. nov., sp. nov. and Usitatibacter palustris sp. nov., novel members of Usitatibacteraceae fam. nov. within the order Nitrosomonadales isolated from soil.</title>
        <authorList>
            <person name="Huber K.J."/>
            <person name="Neumann-Schaal M."/>
            <person name="Geppert A."/>
            <person name="Luckner M."/>
            <person name="Wanner G."/>
            <person name="Overmann J."/>
        </authorList>
    </citation>
    <scope>NUCLEOTIDE SEQUENCE [LARGE SCALE GENOMIC DNA]</scope>
    <source>
        <strain evidence="1 2">Swamp67</strain>
    </source>
</reference>
<name>A0A6M4H614_9PROT</name>
<protein>
    <submittedName>
        <fullName evidence="1">Uncharacterized protein</fullName>
    </submittedName>
</protein>
<gene>
    <name evidence="1" type="ORF">DSM104440_00120</name>
</gene>
<sequence length="38" mass="4478">MLMPKRIVPISIVPLDPSRDRTLARDAIEHWSIMKLDY</sequence>
<organism evidence="1 2">
    <name type="scientific">Usitatibacter palustris</name>
    <dbReference type="NCBI Taxonomy" id="2732487"/>
    <lineage>
        <taxon>Bacteria</taxon>
        <taxon>Pseudomonadati</taxon>
        <taxon>Pseudomonadota</taxon>
        <taxon>Betaproteobacteria</taxon>
        <taxon>Nitrosomonadales</taxon>
        <taxon>Usitatibacteraceae</taxon>
        <taxon>Usitatibacter</taxon>
    </lineage>
</organism>